<dbReference type="InterPro" id="IPR027417">
    <property type="entry name" value="P-loop_NTPase"/>
</dbReference>
<proteinExistence type="predicted"/>
<feature type="domain" description="ATPase of the ABC class N-terminal" evidence="3">
    <location>
        <begin position="7"/>
        <end position="166"/>
    </location>
</feature>
<dbReference type="InterPro" id="IPR046833">
    <property type="entry name" value="ABC_N"/>
</dbReference>
<evidence type="ECO:0000256" key="1">
    <source>
        <dbReference type="SAM" id="MobiDB-lite"/>
    </source>
</evidence>
<dbReference type="Pfam" id="PF21117">
    <property type="entry name" value="MRB1590_C"/>
    <property type="match status" value="1"/>
</dbReference>
<evidence type="ECO:0000259" key="4">
    <source>
        <dbReference type="Pfam" id="PF21117"/>
    </source>
</evidence>
<dbReference type="InterPro" id="IPR049069">
    <property type="entry name" value="MRB1590-like_C"/>
</dbReference>
<dbReference type="InterPro" id="IPR046834">
    <property type="entry name" value="ABC_ATPase_C"/>
</dbReference>
<dbReference type="EMBL" id="JACDUS010000014">
    <property type="protein sequence ID" value="MBA2882962.1"/>
    <property type="molecule type" value="Genomic_DNA"/>
</dbReference>
<organism evidence="5 6">
    <name type="scientific">Desulfosalsimonas propionicica</name>
    <dbReference type="NCBI Taxonomy" id="332175"/>
    <lineage>
        <taxon>Bacteria</taxon>
        <taxon>Pseudomonadati</taxon>
        <taxon>Thermodesulfobacteriota</taxon>
        <taxon>Desulfobacteria</taxon>
        <taxon>Desulfobacterales</taxon>
        <taxon>Desulfosalsimonadaceae</taxon>
        <taxon>Desulfosalsimonas</taxon>
    </lineage>
</organism>
<evidence type="ECO:0000313" key="6">
    <source>
        <dbReference type="Proteomes" id="UP000525298"/>
    </source>
</evidence>
<dbReference type="PANTHER" id="PTHR38149">
    <property type="entry name" value="ATPASE"/>
    <property type="match status" value="1"/>
</dbReference>
<dbReference type="Pfam" id="PF20446">
    <property type="entry name" value="ABC_N"/>
    <property type="match status" value="1"/>
</dbReference>
<name>A0A7W0HM61_9BACT</name>
<dbReference type="RefSeq" id="WP_181552576.1">
    <property type="nucleotide sequence ID" value="NZ_JACDUS010000014.1"/>
</dbReference>
<evidence type="ECO:0000259" key="3">
    <source>
        <dbReference type="Pfam" id="PF20446"/>
    </source>
</evidence>
<feature type="domain" description="MRB1590-like C-terminal" evidence="4">
    <location>
        <begin position="472"/>
        <end position="569"/>
    </location>
</feature>
<dbReference type="AlphaFoldDB" id="A0A7W0HM61"/>
<sequence>MGVKPADALRDQLRRIDGKGYKAYKDIAGGYDFKKFALYIDHVQGDPYAAPSRLRVRVRRGDSGFAKDTTKNKSRTIALGDFLTRRFSQQSRRLSKGSRGSGKGGAITIDRPGQQILERSAFLINDDFVEARFFMGLPALGRKIAGRDAEAMFFSELPEIVSTSLFFSALDPKAVYRHIETAEDADAARAMLLEKGLIAFIADNSLLPRRSGIDDRPLDDPGAVRFASDDTYRVTLDLPNAGKIAGMGIFRGISLIVGGGYHGKSTLLHALERGIYNHVPDDGRQFAVTVKNAVKIRACDGRSIAQTDISSFISNLPLQKDTARFSTQNASGSTSQAANIIEAVEAGAEAILLDEDTSATNFMIRDRRMQQLVAKQGEPITPFIDKVRQLYTEKGVSTVLVMGGSGDYFSVADHVIRMTEYLPGDATDAAGQIAQSDSAGRQAEGGTQFGRIAARIPQAQSISVYRRNKKMKIAGRGVREILLGETNVDLSDLEQIVDPSQTRALAHAVYHATGFMDGRRSLREVAEKVIADIEKNGLDVLTPFVTGDLAAIRAIDIAGAINRIRTLKVSQQ</sequence>
<feature type="region of interest" description="Disordered" evidence="1">
    <location>
        <begin position="89"/>
        <end position="109"/>
    </location>
</feature>
<dbReference type="InterPro" id="IPR019195">
    <property type="entry name" value="ABC_ATPase_put"/>
</dbReference>
<evidence type="ECO:0000259" key="2">
    <source>
        <dbReference type="Pfam" id="PF09818"/>
    </source>
</evidence>
<feature type="domain" description="ATPase of the ABC class C-terminal" evidence="2">
    <location>
        <begin position="173"/>
        <end position="454"/>
    </location>
</feature>
<evidence type="ECO:0000313" key="5">
    <source>
        <dbReference type="EMBL" id="MBA2882962.1"/>
    </source>
</evidence>
<dbReference type="Pfam" id="PF09818">
    <property type="entry name" value="ABC_ATPase"/>
    <property type="match status" value="1"/>
</dbReference>
<gene>
    <name evidence="5" type="ORF">HNR65_003318</name>
</gene>
<accession>A0A7W0HM61</accession>
<comment type="caution">
    <text evidence="5">The sequence shown here is derived from an EMBL/GenBank/DDBJ whole genome shotgun (WGS) entry which is preliminary data.</text>
</comment>
<dbReference type="Proteomes" id="UP000525298">
    <property type="component" value="Unassembled WGS sequence"/>
</dbReference>
<keyword evidence="6" id="KW-1185">Reference proteome</keyword>
<dbReference type="PANTHER" id="PTHR38149:SF1">
    <property type="entry name" value="ATPASE"/>
    <property type="match status" value="1"/>
</dbReference>
<dbReference type="SUPFAM" id="SSF52540">
    <property type="entry name" value="P-loop containing nucleoside triphosphate hydrolases"/>
    <property type="match status" value="1"/>
</dbReference>
<reference evidence="5 6" key="1">
    <citation type="submission" date="2020-07" db="EMBL/GenBank/DDBJ databases">
        <title>Genomic Encyclopedia of Type Strains, Phase IV (KMG-IV): sequencing the most valuable type-strain genomes for metagenomic binning, comparative biology and taxonomic classification.</title>
        <authorList>
            <person name="Goeker M."/>
        </authorList>
    </citation>
    <scope>NUCLEOTIDE SEQUENCE [LARGE SCALE GENOMIC DNA]</scope>
    <source>
        <strain evidence="5 6">DSM 17721</strain>
    </source>
</reference>
<protein>
    <submittedName>
        <fullName evidence="5">Putative ABC-class ATPase</fullName>
    </submittedName>
</protein>